<feature type="compositionally biased region" description="Basic and acidic residues" evidence="6">
    <location>
        <begin position="112"/>
        <end position="124"/>
    </location>
</feature>
<comment type="subcellular location">
    <subcellularLocation>
        <location evidence="1">Nucleus</location>
    </subcellularLocation>
</comment>
<reference evidence="8" key="1">
    <citation type="journal article" date="2021" name="Nat. Commun.">
        <title>Genomic analyses provide insights into spinach domestication and the genetic basis of agronomic traits.</title>
        <authorList>
            <person name="Cai X."/>
            <person name="Sun X."/>
            <person name="Xu C."/>
            <person name="Sun H."/>
            <person name="Wang X."/>
            <person name="Ge C."/>
            <person name="Zhang Z."/>
            <person name="Wang Q."/>
            <person name="Fei Z."/>
            <person name="Jiao C."/>
            <person name="Wang Q."/>
        </authorList>
    </citation>
    <scope>NUCLEOTIDE SEQUENCE [LARGE SCALE GENOMIC DNA]</scope>
    <source>
        <strain evidence="8">cv. Varoflay</strain>
    </source>
</reference>
<feature type="domain" description="TCP" evidence="7">
    <location>
        <begin position="113"/>
        <end position="167"/>
    </location>
</feature>
<keyword evidence="3" id="KW-0238">DNA-binding</keyword>
<organism evidence="8 9">
    <name type="scientific">Spinacia oleracea</name>
    <name type="common">Spinach</name>
    <dbReference type="NCBI Taxonomy" id="3562"/>
    <lineage>
        <taxon>Eukaryota</taxon>
        <taxon>Viridiplantae</taxon>
        <taxon>Streptophyta</taxon>
        <taxon>Embryophyta</taxon>
        <taxon>Tracheophyta</taxon>
        <taxon>Spermatophyta</taxon>
        <taxon>Magnoliopsida</taxon>
        <taxon>eudicotyledons</taxon>
        <taxon>Gunneridae</taxon>
        <taxon>Pentapetalae</taxon>
        <taxon>Caryophyllales</taxon>
        <taxon>Chenopodiaceae</taxon>
        <taxon>Chenopodioideae</taxon>
        <taxon>Anserineae</taxon>
        <taxon>Spinacia</taxon>
    </lineage>
</organism>
<dbReference type="Pfam" id="PF03634">
    <property type="entry name" value="TCP"/>
    <property type="match status" value="1"/>
</dbReference>
<feature type="region of interest" description="Disordered" evidence="6">
    <location>
        <begin position="304"/>
        <end position="323"/>
    </location>
</feature>
<dbReference type="GO" id="GO:0005634">
    <property type="term" value="C:nucleus"/>
    <property type="evidence" value="ECO:0000318"/>
    <property type="project" value="GO_Central"/>
</dbReference>
<dbReference type="GO" id="GO:0003700">
    <property type="term" value="F:DNA-binding transcription factor activity"/>
    <property type="evidence" value="ECO:0000318"/>
    <property type="project" value="GO_Central"/>
</dbReference>
<dbReference type="AlphaFoldDB" id="A0A9R0IHS2"/>
<dbReference type="PANTHER" id="PTHR31072">
    <property type="entry name" value="TRANSCRIPTION FACTOR TCP4-RELATED"/>
    <property type="match status" value="1"/>
</dbReference>
<feature type="region of interest" description="Disordered" evidence="6">
    <location>
        <begin position="348"/>
        <end position="388"/>
    </location>
</feature>
<dbReference type="GeneID" id="110789228"/>
<evidence type="ECO:0000256" key="5">
    <source>
        <dbReference type="ARBA" id="ARBA00023242"/>
    </source>
</evidence>
<evidence type="ECO:0000256" key="4">
    <source>
        <dbReference type="ARBA" id="ARBA00023163"/>
    </source>
</evidence>
<proteinExistence type="predicted"/>
<evidence type="ECO:0000259" key="7">
    <source>
        <dbReference type="PROSITE" id="PS51369"/>
    </source>
</evidence>
<reference evidence="9" key="2">
    <citation type="submission" date="2025-08" db="UniProtKB">
        <authorList>
            <consortium name="RefSeq"/>
        </authorList>
    </citation>
    <scope>IDENTIFICATION</scope>
    <source>
        <tissue evidence="9">Leaf</tissue>
    </source>
</reference>
<evidence type="ECO:0000256" key="1">
    <source>
        <dbReference type="ARBA" id="ARBA00004123"/>
    </source>
</evidence>
<evidence type="ECO:0000256" key="2">
    <source>
        <dbReference type="ARBA" id="ARBA00023015"/>
    </source>
</evidence>
<dbReference type="PROSITE" id="PS51369">
    <property type="entry name" value="TCP"/>
    <property type="match status" value="1"/>
</dbReference>
<dbReference type="RefSeq" id="XP_021849567.2">
    <property type="nucleotide sequence ID" value="XM_021993875.2"/>
</dbReference>
<dbReference type="GO" id="GO:0043565">
    <property type="term" value="F:sequence-specific DNA binding"/>
    <property type="evidence" value="ECO:0000318"/>
    <property type="project" value="GO_Central"/>
</dbReference>
<keyword evidence="4" id="KW-0804">Transcription</keyword>
<keyword evidence="5" id="KW-0539">Nucleus</keyword>
<evidence type="ECO:0000256" key="3">
    <source>
        <dbReference type="ARBA" id="ARBA00023125"/>
    </source>
</evidence>
<gene>
    <name evidence="9" type="primary">LOC110789228</name>
</gene>
<dbReference type="Proteomes" id="UP000813463">
    <property type="component" value="Chromosome 3"/>
</dbReference>
<dbReference type="InterPro" id="IPR005333">
    <property type="entry name" value="Transcription_factor_TCP"/>
</dbReference>
<sequence length="388" mass="42475">MDPKGTKQPPSEEDVAQQPLLQPHHFLSLPNPTIPTTSTSLIPINMVNPNNNNNNNNNNIKPAEIKDFQILITDNQNQNQLNQQEEEEDDQQQQQQKKHQHQQQQLGPKRSSNKDRHTKVEGRGRRIRMPALCAARIFQLTRELGHKSDGETIQWLLQHAEPSIIAATGSGTIPASALAATGSSVSQHGTSIGSALHLHNHKIDDLGGPSSRPATWAALVGMGSANLQNLGIWPPPQLPLQPHQISTASNNSSTTTTTTPPTLVPEGAHYLQKLGYPGFDLGGSNLGHMNFGSILGGNHVHQIHQHQQNHQQHNHNHTMPGLELGLSQDGHVGVLTPQALSQIYQQMGHSRDMGSGGLSSLHQQDHHHHHQHQQHQPSNSKDDSQESG</sequence>
<protein>
    <submittedName>
        <fullName evidence="9">Transcription factor TCP20</fullName>
    </submittedName>
</protein>
<evidence type="ECO:0000256" key="6">
    <source>
        <dbReference type="SAM" id="MobiDB-lite"/>
    </source>
</evidence>
<dbReference type="InterPro" id="IPR017887">
    <property type="entry name" value="TF_TCP_subgr"/>
</dbReference>
<evidence type="ECO:0000313" key="9">
    <source>
        <dbReference type="RefSeq" id="XP_021849567.2"/>
    </source>
</evidence>
<dbReference type="PANTHER" id="PTHR31072:SF4">
    <property type="entry name" value="TRANSCRIPTION FACTOR TCP20"/>
    <property type="match status" value="1"/>
</dbReference>
<keyword evidence="2" id="KW-0805">Transcription regulation</keyword>
<name>A0A9R0IHS2_SPIOL</name>
<keyword evidence="8" id="KW-1185">Reference proteome</keyword>
<dbReference type="KEGG" id="soe:110789228"/>
<evidence type="ECO:0000313" key="8">
    <source>
        <dbReference type="Proteomes" id="UP000813463"/>
    </source>
</evidence>
<feature type="region of interest" description="Disordered" evidence="6">
    <location>
        <begin position="79"/>
        <end position="126"/>
    </location>
</feature>
<accession>A0A9R0IHS2</accession>